<keyword evidence="9" id="KW-0460">Magnesium</keyword>
<dbReference type="GO" id="GO:0036464">
    <property type="term" value="C:cytoplasmic ribonucleoprotein granule"/>
    <property type="evidence" value="ECO:0007669"/>
    <property type="project" value="TreeGrafter"/>
</dbReference>
<dbReference type="GO" id="GO:0004521">
    <property type="term" value="F:RNA endonuclease activity"/>
    <property type="evidence" value="ECO:0007669"/>
    <property type="project" value="TreeGrafter"/>
</dbReference>
<sequence>MDSLTKMEFALKLGYAEDLVRLVLNKLGSDALINDVLGELVKLGSKPENDGGTQTLSQSTSTSSSSSSGTSSFCSFSDSLDSHRSESPSVEDKDNLRQIVIDGSNVAMSHGNKEMFSCQGIQLAVDWFLERGHRDITVFVPAWRKEQSRPDALITGEKICHQAIN</sequence>
<dbReference type="GO" id="GO:0005634">
    <property type="term" value="C:nucleus"/>
    <property type="evidence" value="ECO:0007669"/>
    <property type="project" value="TreeGrafter"/>
</dbReference>
<dbReference type="GO" id="GO:0008270">
    <property type="term" value="F:zinc ion binding"/>
    <property type="evidence" value="ECO:0007669"/>
    <property type="project" value="UniProtKB-KW"/>
</dbReference>
<feature type="region of interest" description="Disordered" evidence="10">
    <location>
        <begin position="47"/>
        <end position="94"/>
    </location>
</feature>
<evidence type="ECO:0000256" key="1">
    <source>
        <dbReference type="ARBA" id="ARBA00001946"/>
    </source>
</evidence>
<feature type="domain" description="Rege-1 UBA-like" evidence="12">
    <location>
        <begin position="5"/>
        <end position="44"/>
    </location>
</feature>
<keyword evidence="4" id="KW-0479">Metal-binding</keyword>
<dbReference type="InterPro" id="IPR040546">
    <property type="entry name" value="Rege-1_UBA-like"/>
</dbReference>
<feature type="domain" description="RNase NYN" evidence="11">
    <location>
        <begin position="96"/>
        <end position="147"/>
    </location>
</feature>
<dbReference type="GO" id="GO:0016787">
    <property type="term" value="F:hydrolase activity"/>
    <property type="evidence" value="ECO:0007669"/>
    <property type="project" value="UniProtKB-KW"/>
</dbReference>
<dbReference type="Proteomes" id="UP000472260">
    <property type="component" value="Unassembled WGS sequence"/>
</dbReference>
<protein>
    <recommendedName>
        <fullName evidence="15">Zinc finger CCCH-type containing 12A</fullName>
    </recommendedName>
</protein>
<evidence type="ECO:0000256" key="5">
    <source>
        <dbReference type="ARBA" id="ARBA00022759"/>
    </source>
</evidence>
<dbReference type="GO" id="GO:0003729">
    <property type="term" value="F:mRNA binding"/>
    <property type="evidence" value="ECO:0007669"/>
    <property type="project" value="TreeGrafter"/>
</dbReference>
<dbReference type="PANTHER" id="PTHR12876:SF36">
    <property type="entry name" value="RIBONUCLEASE ZC3H12C-RELATED"/>
    <property type="match status" value="1"/>
</dbReference>
<evidence type="ECO:0000259" key="12">
    <source>
        <dbReference type="Pfam" id="PF18039"/>
    </source>
</evidence>
<dbReference type="Pfam" id="PF11977">
    <property type="entry name" value="RNase_Zc3h12a"/>
    <property type="match status" value="1"/>
</dbReference>
<accession>A0A671MXQ6</accession>
<evidence type="ECO:0000256" key="10">
    <source>
        <dbReference type="SAM" id="MobiDB-lite"/>
    </source>
</evidence>
<evidence type="ECO:0000256" key="4">
    <source>
        <dbReference type="ARBA" id="ARBA00022723"/>
    </source>
</evidence>
<evidence type="ECO:0000256" key="8">
    <source>
        <dbReference type="ARBA" id="ARBA00022833"/>
    </source>
</evidence>
<keyword evidence="5" id="KW-0255">Endonuclease</keyword>
<comment type="similarity">
    <text evidence="2">Belongs to the ZC3H12 family.</text>
</comment>
<keyword evidence="8" id="KW-0862">Zinc</keyword>
<evidence type="ECO:0000256" key="6">
    <source>
        <dbReference type="ARBA" id="ARBA00022771"/>
    </source>
</evidence>
<evidence type="ECO:0000256" key="2">
    <source>
        <dbReference type="ARBA" id="ARBA00010922"/>
    </source>
</evidence>
<keyword evidence="7" id="KW-0378">Hydrolase</keyword>
<name>A0A671MXQ6_9TELE</name>
<reference evidence="13" key="2">
    <citation type="submission" date="2025-09" db="UniProtKB">
        <authorList>
            <consortium name="Ensembl"/>
        </authorList>
    </citation>
    <scope>IDENTIFICATION</scope>
</reference>
<dbReference type="PANTHER" id="PTHR12876">
    <property type="entry name" value="N4BP1-RELATED"/>
    <property type="match status" value="1"/>
</dbReference>
<dbReference type="Gene3D" id="3.40.50.11980">
    <property type="match status" value="1"/>
</dbReference>
<keyword evidence="6" id="KW-0863">Zinc-finger</keyword>
<dbReference type="InterPro" id="IPR021869">
    <property type="entry name" value="RNase_Zc3h12_NYN"/>
</dbReference>
<comment type="cofactor">
    <cofactor evidence="1">
        <name>Mg(2+)</name>
        <dbReference type="ChEBI" id="CHEBI:18420"/>
    </cofactor>
</comment>
<organism evidence="13 14">
    <name type="scientific">Sinocyclocheilus anshuiensis</name>
    <dbReference type="NCBI Taxonomy" id="1608454"/>
    <lineage>
        <taxon>Eukaryota</taxon>
        <taxon>Metazoa</taxon>
        <taxon>Chordata</taxon>
        <taxon>Craniata</taxon>
        <taxon>Vertebrata</taxon>
        <taxon>Euteleostomi</taxon>
        <taxon>Actinopterygii</taxon>
        <taxon>Neopterygii</taxon>
        <taxon>Teleostei</taxon>
        <taxon>Ostariophysi</taxon>
        <taxon>Cypriniformes</taxon>
        <taxon>Cyprinidae</taxon>
        <taxon>Cyprininae</taxon>
        <taxon>Sinocyclocheilus</taxon>
    </lineage>
</organism>
<reference evidence="13" key="1">
    <citation type="submission" date="2025-08" db="UniProtKB">
        <authorList>
            <consortium name="Ensembl"/>
        </authorList>
    </citation>
    <scope>IDENTIFICATION</scope>
</reference>
<evidence type="ECO:0000259" key="11">
    <source>
        <dbReference type="Pfam" id="PF11977"/>
    </source>
</evidence>
<evidence type="ECO:0008006" key="15">
    <source>
        <dbReference type="Google" id="ProtNLM"/>
    </source>
</evidence>
<evidence type="ECO:0000313" key="13">
    <source>
        <dbReference type="Ensembl" id="ENSSANP00000035446.1"/>
    </source>
</evidence>
<evidence type="ECO:0000256" key="7">
    <source>
        <dbReference type="ARBA" id="ARBA00022801"/>
    </source>
</evidence>
<dbReference type="Pfam" id="PF18039">
    <property type="entry name" value="UBA_6"/>
    <property type="match status" value="1"/>
</dbReference>
<feature type="compositionally biased region" description="Low complexity" evidence="10">
    <location>
        <begin position="52"/>
        <end position="79"/>
    </location>
</feature>
<evidence type="ECO:0000313" key="14">
    <source>
        <dbReference type="Proteomes" id="UP000472260"/>
    </source>
</evidence>
<evidence type="ECO:0000256" key="3">
    <source>
        <dbReference type="ARBA" id="ARBA00022722"/>
    </source>
</evidence>
<keyword evidence="3" id="KW-0540">Nuclease</keyword>
<evidence type="ECO:0000256" key="9">
    <source>
        <dbReference type="ARBA" id="ARBA00022842"/>
    </source>
</evidence>
<proteinExistence type="inferred from homology"/>
<dbReference type="InterPro" id="IPR051101">
    <property type="entry name" value="ZC3H12/N4BP1_RNase_Reg"/>
</dbReference>
<feature type="compositionally biased region" description="Basic and acidic residues" evidence="10">
    <location>
        <begin position="80"/>
        <end position="94"/>
    </location>
</feature>
<dbReference type="Ensembl" id="ENSSANT00000037756.1">
    <property type="protein sequence ID" value="ENSSANP00000035446.1"/>
    <property type="gene ID" value="ENSSANG00000018160.1"/>
</dbReference>
<keyword evidence="14" id="KW-1185">Reference proteome</keyword>
<dbReference type="AlphaFoldDB" id="A0A671MXQ6"/>